<dbReference type="Gene3D" id="3.30.2310.20">
    <property type="entry name" value="RelE-like"/>
    <property type="match status" value="1"/>
</dbReference>
<accession>A0A1I0MLQ7</accession>
<organism evidence="2 3">
    <name type="scientific">Roseivirga pacifica</name>
    <dbReference type="NCBI Taxonomy" id="1267423"/>
    <lineage>
        <taxon>Bacteria</taxon>
        <taxon>Pseudomonadati</taxon>
        <taxon>Bacteroidota</taxon>
        <taxon>Cytophagia</taxon>
        <taxon>Cytophagales</taxon>
        <taxon>Roseivirgaceae</taxon>
        <taxon>Roseivirga</taxon>
    </lineage>
</organism>
<keyword evidence="1" id="KW-1277">Toxin-antitoxin system</keyword>
<reference evidence="3" key="1">
    <citation type="submission" date="2016-10" db="EMBL/GenBank/DDBJ databases">
        <authorList>
            <person name="Varghese N."/>
            <person name="Submissions S."/>
        </authorList>
    </citation>
    <scope>NUCLEOTIDE SEQUENCE [LARGE SCALE GENOMIC DNA]</scope>
    <source>
        <strain evidence="3">CGMCC 1.12402</strain>
    </source>
</reference>
<sequence length="120" mass="14103">MGTVYLTDRFFLDIQDIYDHSVKKWGEATAEKYLDAIQNSLLSLEENPELLLQKHQISKRFKLYPSGRHWLICDTVGDDIYVLTIKHMSLNLVERLEVLQPTLEAEVKVLYDRLKRKGRP</sequence>
<keyword evidence="3" id="KW-1185">Reference proteome</keyword>
<dbReference type="InterPro" id="IPR035093">
    <property type="entry name" value="RelE/ParE_toxin_dom_sf"/>
</dbReference>
<evidence type="ECO:0000256" key="1">
    <source>
        <dbReference type="ARBA" id="ARBA00022649"/>
    </source>
</evidence>
<name>A0A1I0MLQ7_9BACT</name>
<protein>
    <submittedName>
        <fullName evidence="2">Toxin ParE1/3/4</fullName>
    </submittedName>
</protein>
<gene>
    <name evidence="2" type="ORF">SAMN05216290_0481</name>
</gene>
<dbReference type="InterPro" id="IPR007712">
    <property type="entry name" value="RelE/ParE_toxin"/>
</dbReference>
<dbReference type="STRING" id="1267423.SAMN05216290_0481"/>
<dbReference type="Proteomes" id="UP000199437">
    <property type="component" value="Unassembled WGS sequence"/>
</dbReference>
<dbReference type="RefSeq" id="WP_162844656.1">
    <property type="nucleotide sequence ID" value="NZ_FOIR01000001.1"/>
</dbReference>
<dbReference type="Pfam" id="PF05016">
    <property type="entry name" value="ParE_toxin"/>
    <property type="match status" value="1"/>
</dbReference>
<dbReference type="AlphaFoldDB" id="A0A1I0MLQ7"/>
<evidence type="ECO:0000313" key="3">
    <source>
        <dbReference type="Proteomes" id="UP000199437"/>
    </source>
</evidence>
<dbReference type="GeneID" id="99985240"/>
<evidence type="ECO:0000313" key="2">
    <source>
        <dbReference type="EMBL" id="SEV88841.1"/>
    </source>
</evidence>
<proteinExistence type="predicted"/>
<dbReference type="EMBL" id="FOIR01000001">
    <property type="protein sequence ID" value="SEV88841.1"/>
    <property type="molecule type" value="Genomic_DNA"/>
</dbReference>